<dbReference type="Pfam" id="PF00561">
    <property type="entry name" value="Abhydrolase_1"/>
    <property type="match status" value="1"/>
</dbReference>
<name>A0A1H3S8P6_9ACTN</name>
<dbReference type="RefSeq" id="WP_090796699.1">
    <property type="nucleotide sequence ID" value="NZ_BOND01000037.1"/>
</dbReference>
<accession>A0A1H3S8P6</accession>
<feature type="domain" description="AB hydrolase-1" evidence="1">
    <location>
        <begin position="13"/>
        <end position="122"/>
    </location>
</feature>
<reference evidence="3" key="1">
    <citation type="submission" date="2016-10" db="EMBL/GenBank/DDBJ databases">
        <authorList>
            <person name="Varghese N."/>
            <person name="Submissions S."/>
        </authorList>
    </citation>
    <scope>NUCLEOTIDE SEQUENCE [LARGE SCALE GENOMIC DNA]</scope>
    <source>
        <strain evidence="3">DSM 44718</strain>
    </source>
</reference>
<dbReference type="InterPro" id="IPR026968">
    <property type="entry name" value="PcaD/CatD"/>
</dbReference>
<proteinExistence type="predicted"/>
<dbReference type="GO" id="GO:0047570">
    <property type="term" value="F:3-oxoadipate enol-lactonase activity"/>
    <property type="evidence" value="ECO:0007669"/>
    <property type="project" value="InterPro"/>
</dbReference>
<protein>
    <submittedName>
        <fullName evidence="2">3-oxoadipate enol-lactonase</fullName>
    </submittedName>
</protein>
<dbReference type="InterPro" id="IPR018030">
    <property type="entry name" value="Fimbrial_membr_usher_CS"/>
</dbReference>
<dbReference type="InterPro" id="IPR050471">
    <property type="entry name" value="AB_hydrolase"/>
</dbReference>
<sequence length="249" mass="25849">MLAYEAHGPLDAPVVLLGSSLGTTGAMWAPQMSALRDQFRVVTFDHRGHGGSPVPPGPYTLADLGQDVLALLDHLGLARVHYAGLSLGGMVGMWLAAHAPERVDRLALLCTAAHLPPATGWHERAATVRAAGMSAVADAVVARWFTPGARPSDVAAFTKALVAIDPEGYAGCCEAIAAMDLRPVLPRITAPTLVVAGEADPATPPVLLQAIVDGIPGSASHVLPDAAHLANVEQADRVTDLLRRHFTAG</sequence>
<dbReference type="PROSITE" id="PS01151">
    <property type="entry name" value="FIMBRIAL_USHER"/>
    <property type="match status" value="1"/>
</dbReference>
<dbReference type="Proteomes" id="UP000199632">
    <property type="component" value="Unassembled WGS sequence"/>
</dbReference>
<gene>
    <name evidence="2" type="ORF">SAMN05421684_4718</name>
</gene>
<organism evidence="2 3">
    <name type="scientific">Asanoa ishikariensis</name>
    <dbReference type="NCBI Taxonomy" id="137265"/>
    <lineage>
        <taxon>Bacteria</taxon>
        <taxon>Bacillati</taxon>
        <taxon>Actinomycetota</taxon>
        <taxon>Actinomycetes</taxon>
        <taxon>Micromonosporales</taxon>
        <taxon>Micromonosporaceae</taxon>
        <taxon>Asanoa</taxon>
    </lineage>
</organism>
<dbReference type="NCBIfam" id="TIGR02427">
    <property type="entry name" value="protocat_pcaD"/>
    <property type="match status" value="1"/>
</dbReference>
<evidence type="ECO:0000313" key="3">
    <source>
        <dbReference type="Proteomes" id="UP000199632"/>
    </source>
</evidence>
<dbReference type="PRINTS" id="PR00111">
    <property type="entry name" value="ABHYDROLASE"/>
</dbReference>
<evidence type="ECO:0000259" key="1">
    <source>
        <dbReference type="Pfam" id="PF00561"/>
    </source>
</evidence>
<dbReference type="PANTHER" id="PTHR43433:SF5">
    <property type="entry name" value="AB HYDROLASE-1 DOMAIN-CONTAINING PROTEIN"/>
    <property type="match status" value="1"/>
</dbReference>
<dbReference type="SUPFAM" id="SSF53474">
    <property type="entry name" value="alpha/beta-Hydrolases"/>
    <property type="match status" value="1"/>
</dbReference>
<dbReference type="EMBL" id="FNQB01000002">
    <property type="protein sequence ID" value="SDZ34406.1"/>
    <property type="molecule type" value="Genomic_DNA"/>
</dbReference>
<dbReference type="InterPro" id="IPR029058">
    <property type="entry name" value="AB_hydrolase_fold"/>
</dbReference>
<dbReference type="PANTHER" id="PTHR43433">
    <property type="entry name" value="HYDROLASE, ALPHA/BETA FOLD FAMILY PROTEIN"/>
    <property type="match status" value="1"/>
</dbReference>
<dbReference type="AlphaFoldDB" id="A0A1H3S8P6"/>
<dbReference type="OrthoDB" id="9802489at2"/>
<dbReference type="Gene3D" id="3.40.50.1820">
    <property type="entry name" value="alpha/beta hydrolase"/>
    <property type="match status" value="1"/>
</dbReference>
<dbReference type="GO" id="GO:0042952">
    <property type="term" value="P:beta-ketoadipate pathway"/>
    <property type="evidence" value="ECO:0007669"/>
    <property type="project" value="InterPro"/>
</dbReference>
<keyword evidence="3" id="KW-1185">Reference proteome</keyword>
<dbReference type="STRING" id="137265.SAMN05421684_4718"/>
<evidence type="ECO:0000313" key="2">
    <source>
        <dbReference type="EMBL" id="SDZ34406.1"/>
    </source>
</evidence>
<dbReference type="InterPro" id="IPR000073">
    <property type="entry name" value="AB_hydrolase_1"/>
</dbReference>